<dbReference type="UniPathway" id="UPA00047">
    <property type="reaction ID" value="UER00055"/>
</dbReference>
<feature type="domain" description="Thiamine pyrophosphate enzyme central" evidence="12">
    <location>
        <begin position="201"/>
        <end position="337"/>
    </location>
</feature>
<evidence type="ECO:0000313" key="16">
    <source>
        <dbReference type="Proteomes" id="UP000500953"/>
    </source>
</evidence>
<evidence type="ECO:0000259" key="13">
    <source>
        <dbReference type="Pfam" id="PF02775"/>
    </source>
</evidence>
<dbReference type="PANTHER" id="PTHR18968">
    <property type="entry name" value="THIAMINE PYROPHOSPHATE ENZYMES"/>
    <property type="match status" value="1"/>
</dbReference>
<protein>
    <recommendedName>
        <fullName evidence="5">acetolactate synthase</fullName>
        <ecNumber evidence="5">2.2.1.6</ecNumber>
    </recommendedName>
</protein>
<feature type="domain" description="Thiamine pyrophosphate enzyme TPP-binding" evidence="13">
    <location>
        <begin position="402"/>
        <end position="549"/>
    </location>
</feature>
<evidence type="ECO:0000256" key="4">
    <source>
        <dbReference type="ARBA" id="ARBA00007812"/>
    </source>
</evidence>
<accession>A0A6G9Z0U8</accession>
<evidence type="ECO:0000256" key="2">
    <source>
        <dbReference type="ARBA" id="ARBA00004974"/>
    </source>
</evidence>
<gene>
    <name evidence="15" type="ORF">F6W96_13345</name>
</gene>
<dbReference type="InterPro" id="IPR045229">
    <property type="entry name" value="TPP_enz"/>
</dbReference>
<dbReference type="GO" id="GO:0009097">
    <property type="term" value="P:isoleucine biosynthetic process"/>
    <property type="evidence" value="ECO:0007669"/>
    <property type="project" value="UniProtKB-UniPathway"/>
</dbReference>
<keyword evidence="8 11" id="KW-0786">Thiamine pyrophosphate</keyword>
<dbReference type="GO" id="GO:0005948">
    <property type="term" value="C:acetolactate synthase complex"/>
    <property type="evidence" value="ECO:0007669"/>
    <property type="project" value="TreeGrafter"/>
</dbReference>
<evidence type="ECO:0000256" key="5">
    <source>
        <dbReference type="ARBA" id="ARBA00013145"/>
    </source>
</evidence>
<dbReference type="GO" id="GO:0030976">
    <property type="term" value="F:thiamine pyrophosphate binding"/>
    <property type="evidence" value="ECO:0007669"/>
    <property type="project" value="InterPro"/>
</dbReference>
<reference evidence="15 16" key="1">
    <citation type="journal article" date="2019" name="ACS Chem. Biol.">
        <title>Identification and Mobilization of a Cryptic Antibiotic Biosynthesis Gene Locus from a Human-Pathogenic Nocardia Isolate.</title>
        <authorList>
            <person name="Herisse M."/>
            <person name="Ishida K."/>
            <person name="Porter J.L."/>
            <person name="Howden B."/>
            <person name="Hertweck C."/>
            <person name="Stinear T.P."/>
            <person name="Pidot S.J."/>
        </authorList>
    </citation>
    <scope>NUCLEOTIDE SEQUENCE [LARGE SCALE GENOMIC DNA]</scope>
    <source>
        <strain evidence="15 16">AUSMDU00012715</strain>
    </source>
</reference>
<dbReference type="GO" id="GO:0003984">
    <property type="term" value="F:acetolactate synthase activity"/>
    <property type="evidence" value="ECO:0007669"/>
    <property type="project" value="UniProtKB-EC"/>
</dbReference>
<dbReference type="InterPro" id="IPR011766">
    <property type="entry name" value="TPP_enzyme_TPP-bd"/>
</dbReference>
<name>A0A6G9Z0U8_9NOCA</name>
<evidence type="ECO:0000256" key="11">
    <source>
        <dbReference type="RuleBase" id="RU362132"/>
    </source>
</evidence>
<evidence type="ECO:0000259" key="14">
    <source>
        <dbReference type="Pfam" id="PF02776"/>
    </source>
</evidence>
<keyword evidence="9" id="KW-0100">Branched-chain amino acid biosynthesis</keyword>
<dbReference type="SUPFAM" id="SSF52467">
    <property type="entry name" value="DHS-like NAD/FAD-binding domain"/>
    <property type="match status" value="1"/>
</dbReference>
<comment type="cofactor">
    <cofactor evidence="1">
        <name>thiamine diphosphate</name>
        <dbReference type="ChEBI" id="CHEBI:58937"/>
    </cofactor>
</comment>
<evidence type="ECO:0000256" key="7">
    <source>
        <dbReference type="ARBA" id="ARBA00022827"/>
    </source>
</evidence>
<dbReference type="InterPro" id="IPR029035">
    <property type="entry name" value="DHS-like_NAD/FAD-binding_dom"/>
</dbReference>
<sequence length="568" mass="59674">MQLCTYIYRRLHERGIRYAFGVPGSFVMPIWQEFSQAPEIVLARQETGAVFMADGWARATGRLGVAVATIGPGLTNCVTGVASAYRDSVPLLVLTGQAPTATFGRGAFLESYVLDRSVSPADLFGPITKASMEIVDLANARFQVDTAIDLALAGRPGPVHLSVPFDLQETELPDEQVSPGLEVSEGPGIARIGGAPGEALSATAAALTRARRPLILVGWGCVLSGAMEAVAELAVMVDAPVVATTKSVSCLPGDHPLFLGHLGPGQRPDLVSTLRDYDPDTVLVLGASMSSYYTQPIGDILKRAFVIRVDIEAEQLQLRQRPQVAVHADVSTATTALAAILKGEGDGPSRTGSSRTFVREFQERGRAAVAAQAMTFGDSVSMSGVVARLAELLPATAVVVPDAGNHWLDTLSLFRAPLAGGLQLNCGLGAMGWAIGASIGMALARPGIRTVCVTGDGSILMHGCELSVAAERGANLLVVVFNNRSHARVRIHQQNVYAGDIRASDISDIDFTRWLSAMGIPTFGIDGPDDVETSLRAALATPGVVGVEVKCHPDEVPAGLRDWIGASA</sequence>
<keyword evidence="9" id="KW-0028">Amino-acid biosynthesis</keyword>
<dbReference type="Gene3D" id="3.40.50.970">
    <property type="match status" value="2"/>
</dbReference>
<evidence type="ECO:0000256" key="3">
    <source>
        <dbReference type="ARBA" id="ARBA00005025"/>
    </source>
</evidence>
<comment type="pathway">
    <text evidence="3">Amino-acid biosynthesis; L-valine biosynthesis; L-valine from pyruvate: step 1/4.</text>
</comment>
<dbReference type="EC" id="2.2.1.6" evidence="5"/>
<dbReference type="InterPro" id="IPR000399">
    <property type="entry name" value="TPP-bd_CS"/>
</dbReference>
<dbReference type="Proteomes" id="UP000500953">
    <property type="component" value="Chromosome"/>
</dbReference>
<dbReference type="InterPro" id="IPR029061">
    <property type="entry name" value="THDP-binding"/>
</dbReference>
<dbReference type="PROSITE" id="PS00187">
    <property type="entry name" value="TPP_ENZYMES"/>
    <property type="match status" value="1"/>
</dbReference>
<dbReference type="AlphaFoldDB" id="A0A6G9Z0U8"/>
<dbReference type="InterPro" id="IPR012000">
    <property type="entry name" value="Thiamin_PyroP_enz_cen_dom"/>
</dbReference>
<dbReference type="GO" id="GO:0050660">
    <property type="term" value="F:flavin adenine dinucleotide binding"/>
    <property type="evidence" value="ECO:0007669"/>
    <property type="project" value="TreeGrafter"/>
</dbReference>
<dbReference type="GO" id="GO:0000287">
    <property type="term" value="F:magnesium ion binding"/>
    <property type="evidence" value="ECO:0007669"/>
    <property type="project" value="InterPro"/>
</dbReference>
<evidence type="ECO:0000256" key="1">
    <source>
        <dbReference type="ARBA" id="ARBA00001964"/>
    </source>
</evidence>
<comment type="pathway">
    <text evidence="2">Amino-acid biosynthesis; L-isoleucine biosynthesis; L-isoleucine from 2-oxobutanoate: step 1/4.</text>
</comment>
<evidence type="ECO:0000256" key="9">
    <source>
        <dbReference type="ARBA" id="ARBA00023304"/>
    </source>
</evidence>
<dbReference type="UniPathway" id="UPA00049">
    <property type="reaction ID" value="UER00059"/>
</dbReference>
<dbReference type="Pfam" id="PF00205">
    <property type="entry name" value="TPP_enzyme_M"/>
    <property type="match status" value="1"/>
</dbReference>
<evidence type="ECO:0000313" key="15">
    <source>
        <dbReference type="EMBL" id="QIS19128.1"/>
    </source>
</evidence>
<dbReference type="Pfam" id="PF02775">
    <property type="entry name" value="TPP_enzyme_C"/>
    <property type="match status" value="1"/>
</dbReference>
<comment type="similarity">
    <text evidence="4 11">Belongs to the TPP enzyme family.</text>
</comment>
<comment type="catalytic activity">
    <reaction evidence="10">
        <text>2 pyruvate + H(+) = (2S)-2-acetolactate + CO2</text>
        <dbReference type="Rhea" id="RHEA:25249"/>
        <dbReference type="ChEBI" id="CHEBI:15361"/>
        <dbReference type="ChEBI" id="CHEBI:15378"/>
        <dbReference type="ChEBI" id="CHEBI:16526"/>
        <dbReference type="ChEBI" id="CHEBI:58476"/>
        <dbReference type="EC" id="2.2.1.6"/>
    </reaction>
</comment>
<dbReference type="Pfam" id="PF02776">
    <property type="entry name" value="TPP_enzyme_N"/>
    <property type="match status" value="1"/>
</dbReference>
<evidence type="ECO:0000256" key="6">
    <source>
        <dbReference type="ARBA" id="ARBA00022630"/>
    </source>
</evidence>
<evidence type="ECO:0000256" key="10">
    <source>
        <dbReference type="ARBA" id="ARBA00048670"/>
    </source>
</evidence>
<dbReference type="GO" id="GO:0009099">
    <property type="term" value="P:L-valine biosynthetic process"/>
    <property type="evidence" value="ECO:0007669"/>
    <property type="project" value="UniProtKB-UniPathway"/>
</dbReference>
<proteinExistence type="inferred from homology"/>
<feature type="domain" description="Thiamine pyrophosphate enzyme N-terminal TPP-binding" evidence="14">
    <location>
        <begin position="2"/>
        <end position="108"/>
    </location>
</feature>
<dbReference type="Gene3D" id="3.40.50.1220">
    <property type="entry name" value="TPP-binding domain"/>
    <property type="match status" value="1"/>
</dbReference>
<dbReference type="PANTHER" id="PTHR18968:SF13">
    <property type="entry name" value="ACETOLACTATE SYNTHASE CATALYTIC SUBUNIT, MITOCHONDRIAL"/>
    <property type="match status" value="1"/>
</dbReference>
<dbReference type="EMBL" id="CP046173">
    <property type="protein sequence ID" value="QIS19128.1"/>
    <property type="molecule type" value="Genomic_DNA"/>
</dbReference>
<keyword evidence="6" id="KW-0285">Flavoprotein</keyword>
<dbReference type="CDD" id="cd07035">
    <property type="entry name" value="TPP_PYR_POX_like"/>
    <property type="match status" value="1"/>
</dbReference>
<dbReference type="SUPFAM" id="SSF52518">
    <property type="entry name" value="Thiamin diphosphate-binding fold (THDP-binding)"/>
    <property type="match status" value="2"/>
</dbReference>
<dbReference type="CDD" id="cd00568">
    <property type="entry name" value="TPP_enzymes"/>
    <property type="match status" value="1"/>
</dbReference>
<dbReference type="InterPro" id="IPR012001">
    <property type="entry name" value="Thiamin_PyroP_enz_TPP-bd_dom"/>
</dbReference>
<evidence type="ECO:0000256" key="8">
    <source>
        <dbReference type="ARBA" id="ARBA00023052"/>
    </source>
</evidence>
<dbReference type="RefSeq" id="WP_167486427.1">
    <property type="nucleotide sequence ID" value="NZ_CP046173.1"/>
</dbReference>
<keyword evidence="7" id="KW-0274">FAD</keyword>
<evidence type="ECO:0000259" key="12">
    <source>
        <dbReference type="Pfam" id="PF00205"/>
    </source>
</evidence>
<dbReference type="FunFam" id="3.40.50.970:FF:000007">
    <property type="entry name" value="Acetolactate synthase"/>
    <property type="match status" value="1"/>
</dbReference>
<organism evidence="15 16">
    <name type="scientific">Nocardia terpenica</name>
    <dbReference type="NCBI Taxonomy" id="455432"/>
    <lineage>
        <taxon>Bacteria</taxon>
        <taxon>Bacillati</taxon>
        <taxon>Actinomycetota</taxon>
        <taxon>Actinomycetes</taxon>
        <taxon>Mycobacteriales</taxon>
        <taxon>Nocardiaceae</taxon>
        <taxon>Nocardia</taxon>
    </lineage>
</organism>